<dbReference type="Pfam" id="PF06917">
    <property type="entry name" value="Pectate_lyase_2"/>
    <property type="match status" value="1"/>
</dbReference>
<protein>
    <submittedName>
        <fullName evidence="1">Uncharacterized protein</fullName>
    </submittedName>
</protein>
<evidence type="ECO:0000313" key="1">
    <source>
        <dbReference type="EMBL" id="SVB98382.1"/>
    </source>
</evidence>
<dbReference type="Gene3D" id="1.50.10.20">
    <property type="match status" value="2"/>
</dbReference>
<dbReference type="EMBL" id="UINC01067064">
    <property type="protein sequence ID" value="SVB98382.1"/>
    <property type="molecule type" value="Genomic_DNA"/>
</dbReference>
<proteinExistence type="predicted"/>
<sequence>EMLMKGIWEANVKDWKALHYNRHGDFKKQVDHANTWNRFWDGYKDPDISSDLSFISVALDLAYAAYSLGYQKQEEAPRIWAERLLNLIIKQRDPETGIWPNLVHPQISKRGLNIFGRKYPQATEPRVYVGNQLNHTITQMMGMLAIVENAQKYSRLGEMAHIKEAVEKHIIGFLDASYDKESNKLKSIIIDGTDLTDFRIEGPFRLEKLYFGAKNGGAFLPQRITPLYTSVCARGYRVSNGRREFRDYLRDMLKAVGIGDIGIEKNSEPLLNFNTNALEPAYIFALVDLFRVEPKLEFLKMAERIGDNLIEARQHPDSGLFTLEDDFIIQNPVMDKPELQEPHEGKSVIEILGDNHKIANLDSMEPLALLSIYAAQTGKYNIMPGWTAGGLYLKVSSVGHILGKEIQLWFDKPALKQFYKDNNIDCSWSINEN</sequence>
<accession>A0A382IGK7</accession>
<dbReference type="AlphaFoldDB" id="A0A382IGK7"/>
<dbReference type="GO" id="GO:0016837">
    <property type="term" value="F:carbon-oxygen lyase activity, acting on polysaccharides"/>
    <property type="evidence" value="ECO:0007669"/>
    <property type="project" value="InterPro"/>
</dbReference>
<gene>
    <name evidence="1" type="ORF">METZ01_LOCUS251236</name>
</gene>
<dbReference type="GO" id="GO:0045490">
    <property type="term" value="P:pectin catabolic process"/>
    <property type="evidence" value="ECO:0007669"/>
    <property type="project" value="InterPro"/>
</dbReference>
<dbReference type="InterPro" id="IPR010702">
    <property type="entry name" value="Pectate_lyase_2"/>
</dbReference>
<dbReference type="GO" id="GO:0042597">
    <property type="term" value="C:periplasmic space"/>
    <property type="evidence" value="ECO:0007669"/>
    <property type="project" value="InterPro"/>
</dbReference>
<feature type="non-terminal residue" evidence="1">
    <location>
        <position position="1"/>
    </location>
</feature>
<organism evidence="1">
    <name type="scientific">marine metagenome</name>
    <dbReference type="NCBI Taxonomy" id="408172"/>
    <lineage>
        <taxon>unclassified sequences</taxon>
        <taxon>metagenomes</taxon>
        <taxon>ecological metagenomes</taxon>
    </lineage>
</organism>
<name>A0A382IGK7_9ZZZZ</name>
<reference evidence="1" key="1">
    <citation type="submission" date="2018-05" db="EMBL/GenBank/DDBJ databases">
        <authorList>
            <person name="Lanie J.A."/>
            <person name="Ng W.-L."/>
            <person name="Kazmierczak K.M."/>
            <person name="Andrzejewski T.M."/>
            <person name="Davidsen T.M."/>
            <person name="Wayne K.J."/>
            <person name="Tettelin H."/>
            <person name="Glass J.I."/>
            <person name="Rusch D."/>
            <person name="Podicherti R."/>
            <person name="Tsui H.-C.T."/>
            <person name="Winkler M.E."/>
        </authorList>
    </citation>
    <scope>NUCLEOTIDE SEQUENCE</scope>
</reference>